<dbReference type="RefSeq" id="WP_184910996.1">
    <property type="nucleotide sequence ID" value="NZ_JACHJR010000001.1"/>
</dbReference>
<reference evidence="3 4" key="1">
    <citation type="submission" date="2020-08" db="EMBL/GenBank/DDBJ databases">
        <title>Sequencing the genomes of 1000 actinobacteria strains.</title>
        <authorList>
            <person name="Klenk H.-P."/>
        </authorList>
    </citation>
    <scope>NUCLEOTIDE SEQUENCE [LARGE SCALE GENOMIC DNA]</scope>
    <source>
        <strain evidence="3 4">DSM 44786</strain>
    </source>
</reference>
<dbReference type="AlphaFoldDB" id="A0A7W7S8D6"/>
<dbReference type="EMBL" id="JACHJR010000001">
    <property type="protein sequence ID" value="MBB4944801.1"/>
    <property type="molecule type" value="Genomic_DNA"/>
</dbReference>
<proteinExistence type="predicted"/>
<dbReference type="CDD" id="cd02440">
    <property type="entry name" value="AdoMet_MTases"/>
    <property type="match status" value="1"/>
</dbReference>
<feature type="region of interest" description="Disordered" evidence="1">
    <location>
        <begin position="267"/>
        <end position="295"/>
    </location>
</feature>
<sequence length="295" mass="32200">MPASVRDFYDELAHDYHLMFRDWDASIAYQAEVLDGLVRLRLGAGPHTVLDCSCGIGTQAIGLTSAGHQVIGSDLSPLAATRAAAEAAARGGRLPTLAADMRQLPFKAGTFDVVLCADNSLPHLLSPSDLRTALLGMRRVLRHEGLLLLTVRDYDEARRTRPTATPPQVSDTPDGQVITFQLWHWHEDGERYDLEHFQLVPAGNTWNVRVRRSTYWALTRSQLTEFVTEAGFTDITWHSPDSSGYYQPVLTATGLPAGLVEQQFRGHRRSVGADPAGHGPRPGVGLGGQDGGERG</sequence>
<dbReference type="Proteomes" id="UP000573327">
    <property type="component" value="Unassembled WGS sequence"/>
</dbReference>
<keyword evidence="3" id="KW-0489">Methyltransferase</keyword>
<dbReference type="GO" id="GO:0032259">
    <property type="term" value="P:methylation"/>
    <property type="evidence" value="ECO:0007669"/>
    <property type="project" value="UniProtKB-KW"/>
</dbReference>
<protein>
    <submittedName>
        <fullName evidence="3">SAM-dependent methyltransferase</fullName>
    </submittedName>
</protein>
<gene>
    <name evidence="3" type="ORF">F4556_000336</name>
</gene>
<dbReference type="InterPro" id="IPR029063">
    <property type="entry name" value="SAM-dependent_MTases_sf"/>
</dbReference>
<name>A0A7W7S8D6_9ACTN</name>
<evidence type="ECO:0000313" key="3">
    <source>
        <dbReference type="EMBL" id="MBB4944801.1"/>
    </source>
</evidence>
<comment type="caution">
    <text evidence="3">The sequence shown here is derived from an EMBL/GenBank/DDBJ whole genome shotgun (WGS) entry which is preliminary data.</text>
</comment>
<dbReference type="GO" id="GO:0008168">
    <property type="term" value="F:methyltransferase activity"/>
    <property type="evidence" value="ECO:0007669"/>
    <property type="project" value="UniProtKB-KW"/>
</dbReference>
<dbReference type="SUPFAM" id="SSF53335">
    <property type="entry name" value="S-adenosyl-L-methionine-dependent methyltransferases"/>
    <property type="match status" value="1"/>
</dbReference>
<dbReference type="InterPro" id="IPR041698">
    <property type="entry name" value="Methyltransf_25"/>
</dbReference>
<dbReference type="Pfam" id="PF13649">
    <property type="entry name" value="Methyltransf_25"/>
    <property type="match status" value="1"/>
</dbReference>
<dbReference type="PANTHER" id="PTHR43591">
    <property type="entry name" value="METHYLTRANSFERASE"/>
    <property type="match status" value="1"/>
</dbReference>
<keyword evidence="4" id="KW-1185">Reference proteome</keyword>
<dbReference type="PANTHER" id="PTHR43591:SF24">
    <property type="entry name" value="2-METHOXY-6-POLYPRENYL-1,4-BENZOQUINOL METHYLASE, MITOCHONDRIAL"/>
    <property type="match status" value="1"/>
</dbReference>
<evidence type="ECO:0000256" key="1">
    <source>
        <dbReference type="SAM" id="MobiDB-lite"/>
    </source>
</evidence>
<organism evidence="3 4">
    <name type="scientific">Kitasatospora gansuensis</name>
    <dbReference type="NCBI Taxonomy" id="258050"/>
    <lineage>
        <taxon>Bacteria</taxon>
        <taxon>Bacillati</taxon>
        <taxon>Actinomycetota</taxon>
        <taxon>Actinomycetes</taxon>
        <taxon>Kitasatosporales</taxon>
        <taxon>Streptomycetaceae</taxon>
        <taxon>Kitasatospora</taxon>
    </lineage>
</organism>
<evidence type="ECO:0000313" key="4">
    <source>
        <dbReference type="Proteomes" id="UP000573327"/>
    </source>
</evidence>
<feature type="domain" description="Methyltransferase" evidence="2">
    <location>
        <begin position="49"/>
        <end position="145"/>
    </location>
</feature>
<feature type="compositionally biased region" description="Gly residues" evidence="1">
    <location>
        <begin position="280"/>
        <end position="295"/>
    </location>
</feature>
<keyword evidence="3" id="KW-0808">Transferase</keyword>
<dbReference type="Gene3D" id="3.40.50.150">
    <property type="entry name" value="Vaccinia Virus protein VP39"/>
    <property type="match status" value="1"/>
</dbReference>
<accession>A0A7W7S8D6</accession>
<evidence type="ECO:0000259" key="2">
    <source>
        <dbReference type="Pfam" id="PF13649"/>
    </source>
</evidence>